<dbReference type="InterPro" id="IPR000182">
    <property type="entry name" value="GNAT_dom"/>
</dbReference>
<accession>A0ABR8S4B8</accession>
<dbReference type="EMBL" id="JACSQP010000007">
    <property type="protein sequence ID" value="MBD7958330.1"/>
    <property type="molecule type" value="Genomic_DNA"/>
</dbReference>
<keyword evidence="1" id="KW-0808">Transferase</keyword>
<evidence type="ECO:0000259" key="4">
    <source>
        <dbReference type="PROSITE" id="PS51186"/>
    </source>
</evidence>
<gene>
    <name evidence="5" type="ORF">H9651_11815</name>
</gene>
<reference evidence="5 6" key="1">
    <citation type="submission" date="2020-08" db="EMBL/GenBank/DDBJ databases">
        <title>A Genomic Blueprint of the Chicken Gut Microbiome.</title>
        <authorList>
            <person name="Gilroy R."/>
            <person name="Ravi A."/>
            <person name="Getino M."/>
            <person name="Pursley I."/>
            <person name="Horton D.L."/>
            <person name="Alikhan N.-F."/>
            <person name="Baker D."/>
            <person name="Gharbi K."/>
            <person name="Hall N."/>
            <person name="Watson M."/>
            <person name="Adriaenssens E.M."/>
            <person name="Foster-Nyarko E."/>
            <person name="Jarju S."/>
            <person name="Secka A."/>
            <person name="Antonio M."/>
            <person name="Oren A."/>
            <person name="Chaudhuri R."/>
            <person name="La Ragione R.M."/>
            <person name="Hildebrand F."/>
            <person name="Pallen M.J."/>
        </authorList>
    </citation>
    <scope>NUCLEOTIDE SEQUENCE [LARGE SCALE GENOMIC DNA]</scope>
    <source>
        <strain evidence="5 6">Sa4CUA7</strain>
    </source>
</reference>
<keyword evidence="2" id="KW-0012">Acyltransferase</keyword>
<protein>
    <submittedName>
        <fullName evidence="5">GNAT family N-acetyltransferase</fullName>
    </submittedName>
</protein>
<evidence type="ECO:0000256" key="1">
    <source>
        <dbReference type="ARBA" id="ARBA00022679"/>
    </source>
</evidence>
<dbReference type="SUPFAM" id="SSF55729">
    <property type="entry name" value="Acyl-CoA N-acyltransferases (Nat)"/>
    <property type="match status" value="1"/>
</dbReference>
<dbReference type="Proteomes" id="UP000648352">
    <property type="component" value="Unassembled WGS sequence"/>
</dbReference>
<keyword evidence="6" id="KW-1185">Reference proteome</keyword>
<dbReference type="PANTHER" id="PTHR43792">
    <property type="entry name" value="GNAT FAMILY, PUTATIVE (AFU_ORTHOLOGUE AFUA_3G00765)-RELATED-RELATED"/>
    <property type="match status" value="1"/>
</dbReference>
<evidence type="ECO:0000313" key="6">
    <source>
        <dbReference type="Proteomes" id="UP000648352"/>
    </source>
</evidence>
<proteinExistence type="inferred from homology"/>
<comment type="caution">
    <text evidence="5">The sequence shown here is derived from an EMBL/GenBank/DDBJ whole genome shotgun (WGS) entry which is preliminary data.</text>
</comment>
<dbReference type="PANTHER" id="PTHR43792:SF8">
    <property type="entry name" value="[RIBOSOMAL PROTEIN US5]-ALANINE N-ACETYLTRANSFERASE"/>
    <property type="match status" value="1"/>
</dbReference>
<dbReference type="PROSITE" id="PS51186">
    <property type="entry name" value="GNAT"/>
    <property type="match status" value="1"/>
</dbReference>
<organism evidence="5 6">
    <name type="scientific">Microbacterium pullorum</name>
    <dbReference type="NCBI Taxonomy" id="2762236"/>
    <lineage>
        <taxon>Bacteria</taxon>
        <taxon>Bacillati</taxon>
        <taxon>Actinomycetota</taxon>
        <taxon>Actinomycetes</taxon>
        <taxon>Micrococcales</taxon>
        <taxon>Microbacteriaceae</taxon>
        <taxon>Microbacterium</taxon>
    </lineage>
</organism>
<sequence length="161" mass="17864">MPVTLQRWSEDDLGLLVRMNTPAMTAFLGGPESTAAVLDRHERYLRPADASPSRMYRIDVDGEPAGAIGYWEGELEGTPVFETGWSVVPERQGRGVARAALDRLIARVREDGRRDRLIALPGADNVASNALCRGAGFREHGQQTELFRGSELTFRIWVLDL</sequence>
<evidence type="ECO:0000256" key="2">
    <source>
        <dbReference type="ARBA" id="ARBA00023315"/>
    </source>
</evidence>
<evidence type="ECO:0000256" key="3">
    <source>
        <dbReference type="ARBA" id="ARBA00038502"/>
    </source>
</evidence>
<dbReference type="CDD" id="cd04301">
    <property type="entry name" value="NAT_SF"/>
    <property type="match status" value="1"/>
</dbReference>
<dbReference type="Pfam" id="PF13302">
    <property type="entry name" value="Acetyltransf_3"/>
    <property type="match status" value="1"/>
</dbReference>
<name>A0ABR8S4B8_9MICO</name>
<comment type="similarity">
    <text evidence="3">Belongs to the acetyltransferase family. RimJ subfamily.</text>
</comment>
<evidence type="ECO:0000313" key="5">
    <source>
        <dbReference type="EMBL" id="MBD7958330.1"/>
    </source>
</evidence>
<dbReference type="InterPro" id="IPR016181">
    <property type="entry name" value="Acyl_CoA_acyltransferase"/>
</dbReference>
<dbReference type="InterPro" id="IPR051531">
    <property type="entry name" value="N-acetyltransferase"/>
</dbReference>
<dbReference type="Gene3D" id="3.40.630.30">
    <property type="match status" value="1"/>
</dbReference>
<dbReference type="RefSeq" id="WP_191719531.1">
    <property type="nucleotide sequence ID" value="NZ_JACSQP010000007.1"/>
</dbReference>
<feature type="domain" description="N-acetyltransferase" evidence="4">
    <location>
        <begin position="3"/>
        <end position="161"/>
    </location>
</feature>